<name>A0ACB7XDW5_9ERIC</name>
<accession>A0ACB7XDW5</accession>
<evidence type="ECO:0000313" key="2">
    <source>
        <dbReference type="Proteomes" id="UP000828048"/>
    </source>
</evidence>
<gene>
    <name evidence="1" type="ORF">Vadar_032108</name>
</gene>
<evidence type="ECO:0000313" key="1">
    <source>
        <dbReference type="EMBL" id="KAH7838870.1"/>
    </source>
</evidence>
<comment type="caution">
    <text evidence="1">The sequence shown here is derived from an EMBL/GenBank/DDBJ whole genome shotgun (WGS) entry which is preliminary data.</text>
</comment>
<sequence>MGSSDEEDNTSPSKNQQRKKTKSRGSTTPPDIIKARCSGVKKVIEYNERGQPIGVNRAKYANYLGVLARTMVPISIPNWFKVTPELKAKLWSSVEAAFDVDEGTEKKVLSSICEKWRTFKGTLSRHIRNNSSDRELLSKPPKKYSFVEQKDRESFMKQRLSKEFVDQRNRQSFNKYPCRLSRKGYPGLEEELKKDKNQATQKLDRSFMWKKARQNKKREYDDDNIAKQAAKIDEITKQVDEGVLIAKGSNDILIMALGKEHPGRAHLPIPMPGSVTLVGEAVGYQVAWPKNLVLVDDEGTPKHLPKQSNKSKPCKLAVGSIENIVAHGTMYDRVSSDETIHALPLGELNVRVSVDSVIIPAAVLPIPIPGDVKSVGKAVGYQVAWPKNLVLVDNEGAPELLPKQANKRAPKDLRVTSNEESIELFTAYASLMEYEDTISIILEEGIFGVELQFSLTREDMEFICQFQELSISCIMLYVSYHYGVIKETNLDTRFLFVNPSIISGEFKTVHSTVNFNLQLIIETALKIYDTNEGNRRRNPAWEVVECPKQPNAVECGFYVMRYMKDMINDPSILRKGNFGGRKTCTKTELDEARAEWINCIFISANSARSFNMWDCVMF</sequence>
<dbReference type="Proteomes" id="UP000828048">
    <property type="component" value="Chromosome 6"/>
</dbReference>
<reference evidence="1 2" key="1">
    <citation type="journal article" date="2021" name="Hortic Res">
        <title>High-quality reference genome and annotation aids understanding of berry development for evergreen blueberry (Vaccinium darrowii).</title>
        <authorList>
            <person name="Yu J."/>
            <person name="Hulse-Kemp A.M."/>
            <person name="Babiker E."/>
            <person name="Staton M."/>
        </authorList>
    </citation>
    <scope>NUCLEOTIDE SEQUENCE [LARGE SCALE GENOMIC DNA]</scope>
    <source>
        <strain evidence="2">cv. NJ 8807/NJ 8810</strain>
        <tissue evidence="1">Young leaf</tissue>
    </source>
</reference>
<protein>
    <submittedName>
        <fullName evidence="1">Uncharacterized protein</fullName>
    </submittedName>
</protein>
<proteinExistence type="predicted"/>
<keyword evidence="2" id="KW-1185">Reference proteome</keyword>
<dbReference type="EMBL" id="CM037156">
    <property type="protein sequence ID" value="KAH7838870.1"/>
    <property type="molecule type" value="Genomic_DNA"/>
</dbReference>
<organism evidence="1 2">
    <name type="scientific">Vaccinium darrowii</name>
    <dbReference type="NCBI Taxonomy" id="229202"/>
    <lineage>
        <taxon>Eukaryota</taxon>
        <taxon>Viridiplantae</taxon>
        <taxon>Streptophyta</taxon>
        <taxon>Embryophyta</taxon>
        <taxon>Tracheophyta</taxon>
        <taxon>Spermatophyta</taxon>
        <taxon>Magnoliopsida</taxon>
        <taxon>eudicotyledons</taxon>
        <taxon>Gunneridae</taxon>
        <taxon>Pentapetalae</taxon>
        <taxon>asterids</taxon>
        <taxon>Ericales</taxon>
        <taxon>Ericaceae</taxon>
        <taxon>Vaccinioideae</taxon>
        <taxon>Vaccinieae</taxon>
        <taxon>Vaccinium</taxon>
    </lineage>
</organism>